<proteinExistence type="predicted"/>
<evidence type="ECO:0008006" key="2">
    <source>
        <dbReference type="Google" id="ProtNLM"/>
    </source>
</evidence>
<evidence type="ECO:0000313" key="1">
    <source>
        <dbReference type="EMBL" id="SVD93173.1"/>
    </source>
</evidence>
<name>A0A382ZCF5_9ZZZZ</name>
<gene>
    <name evidence="1" type="ORF">METZ01_LOCUS446027</name>
</gene>
<protein>
    <recommendedName>
        <fullName evidence="2">PD-(D/E)XK endonuclease-like domain-containing protein</fullName>
    </recommendedName>
</protein>
<dbReference type="EMBL" id="UINC01182769">
    <property type="protein sequence ID" value="SVD93173.1"/>
    <property type="molecule type" value="Genomic_DNA"/>
</dbReference>
<reference evidence="1" key="1">
    <citation type="submission" date="2018-05" db="EMBL/GenBank/DDBJ databases">
        <authorList>
            <person name="Lanie J.A."/>
            <person name="Ng W.-L."/>
            <person name="Kazmierczak K.M."/>
            <person name="Andrzejewski T.M."/>
            <person name="Davidsen T.M."/>
            <person name="Wayne K.J."/>
            <person name="Tettelin H."/>
            <person name="Glass J.I."/>
            <person name="Rusch D."/>
            <person name="Podicherti R."/>
            <person name="Tsui H.-C.T."/>
            <person name="Winkler M.E."/>
        </authorList>
    </citation>
    <scope>NUCLEOTIDE SEQUENCE</scope>
</reference>
<sequence length="214" mass="23818">MPDMSRNMQAKSVGKQTFQLLSDLITERKQTDPFAPVTVVVPSQYAGVVLRRALAADQGLLNVRFMILPRLAEYLGSPTLAQNGISPLIPLIELASIRHIAIESGSDGPLSAVAQHEGLPGLLRRTFRELSRLDANDLSALAKTDNLRAQLVDWYRLFKEDNKKYYVHEDLVQAAEDAVALGTVTDTLRDIGFVVFYLLNDFTQAELRLAKRLI</sequence>
<organism evidence="1">
    <name type="scientific">marine metagenome</name>
    <dbReference type="NCBI Taxonomy" id="408172"/>
    <lineage>
        <taxon>unclassified sequences</taxon>
        <taxon>metagenomes</taxon>
        <taxon>ecological metagenomes</taxon>
    </lineage>
</organism>
<accession>A0A382ZCF5</accession>
<dbReference type="AlphaFoldDB" id="A0A382ZCF5"/>
<feature type="non-terminal residue" evidence="1">
    <location>
        <position position="214"/>
    </location>
</feature>